<gene>
    <name evidence="1" type="ORF">ACFQZM_04520</name>
</gene>
<comment type="caution">
    <text evidence="1">The sequence shown here is derived from an EMBL/GenBank/DDBJ whole genome shotgun (WGS) entry which is preliminary data.</text>
</comment>
<accession>A0ABW2XBA5</accession>
<evidence type="ECO:0000313" key="1">
    <source>
        <dbReference type="EMBL" id="MFD0683751.1"/>
    </source>
</evidence>
<dbReference type="EMBL" id="JBHTGP010000003">
    <property type="protein sequence ID" value="MFD0683751.1"/>
    <property type="molecule type" value="Genomic_DNA"/>
</dbReference>
<proteinExistence type="predicted"/>
<evidence type="ECO:0000313" key="2">
    <source>
        <dbReference type="Proteomes" id="UP001597063"/>
    </source>
</evidence>
<keyword evidence="2" id="KW-1185">Reference proteome</keyword>
<organism evidence="1 2">
    <name type="scientific">Actinomadura fibrosa</name>
    <dbReference type="NCBI Taxonomy" id="111802"/>
    <lineage>
        <taxon>Bacteria</taxon>
        <taxon>Bacillati</taxon>
        <taxon>Actinomycetota</taxon>
        <taxon>Actinomycetes</taxon>
        <taxon>Streptosporangiales</taxon>
        <taxon>Thermomonosporaceae</taxon>
        <taxon>Actinomadura</taxon>
    </lineage>
</organism>
<name>A0ABW2XBA5_9ACTN</name>
<protein>
    <submittedName>
        <fullName evidence="1">Uncharacterized protein</fullName>
    </submittedName>
</protein>
<reference evidence="2" key="1">
    <citation type="journal article" date="2019" name="Int. J. Syst. Evol. Microbiol.">
        <title>The Global Catalogue of Microorganisms (GCM) 10K type strain sequencing project: providing services to taxonomists for standard genome sequencing and annotation.</title>
        <authorList>
            <consortium name="The Broad Institute Genomics Platform"/>
            <consortium name="The Broad Institute Genome Sequencing Center for Infectious Disease"/>
            <person name="Wu L."/>
            <person name="Ma J."/>
        </authorList>
    </citation>
    <scope>NUCLEOTIDE SEQUENCE [LARGE SCALE GENOMIC DNA]</scope>
    <source>
        <strain evidence="2">JCM 9371</strain>
    </source>
</reference>
<dbReference type="RefSeq" id="WP_131754747.1">
    <property type="nucleotide sequence ID" value="NZ_CAACUY010000001.1"/>
</dbReference>
<sequence>MPGTMMFCWKSLARTAGDAEFDGDAELLALLPPRSPVSGPFRFPAVAEWIGPRTGPMFADPPPAISPDVPRLPPRVTAGPRFIARPFGRRLLDESALQARRAGLGTHDKEHGDG</sequence>
<dbReference type="Proteomes" id="UP001597063">
    <property type="component" value="Unassembled WGS sequence"/>
</dbReference>